<organism evidence="1 2">
    <name type="scientific">Xanthobacter autotrophicus</name>
    <dbReference type="NCBI Taxonomy" id="280"/>
    <lineage>
        <taxon>Bacteria</taxon>
        <taxon>Pseudomonadati</taxon>
        <taxon>Pseudomonadota</taxon>
        <taxon>Alphaproteobacteria</taxon>
        <taxon>Hyphomicrobiales</taxon>
        <taxon>Xanthobacteraceae</taxon>
        <taxon>Xanthobacter</taxon>
    </lineage>
</organism>
<name>A0A6C1KHD1_XANAU</name>
<dbReference type="GeneID" id="95772949"/>
<reference evidence="1 2" key="1">
    <citation type="submission" date="2019-05" db="EMBL/GenBank/DDBJ databases">
        <authorList>
            <person name="Zhou X."/>
        </authorList>
    </citation>
    <scope>NUCLEOTIDE SEQUENCE [LARGE SCALE GENOMIC DNA]</scope>
    <source>
        <strain evidence="1 2">DSM 432</strain>
    </source>
</reference>
<dbReference type="OrthoDB" id="10007245at2"/>
<proteinExistence type="predicted"/>
<evidence type="ECO:0000313" key="2">
    <source>
        <dbReference type="Proteomes" id="UP000305131"/>
    </source>
</evidence>
<evidence type="ECO:0000313" key="1">
    <source>
        <dbReference type="EMBL" id="TLX43605.1"/>
    </source>
</evidence>
<dbReference type="Proteomes" id="UP000305131">
    <property type="component" value="Unassembled WGS sequence"/>
</dbReference>
<accession>A0A6C1KHD1</accession>
<sequence>MKRVYKGQEFLCVAAEPYVRRSGLTGHRYRWASSCVQCGRPFTFESTRKYFRWPTRRCATHRSDPWPPPKRAAPGRRKSQPANEAALRWAIAEVIAHRLDRARWYAYAEIVQAMPEADREAVAALGKRARLAAAFSGPCRSTETRFGRLHWFAGGRWRFRLEDFKRLPDGRAADPSIAFPWLN</sequence>
<gene>
    <name evidence="1" type="ORF">FBQ73_05670</name>
</gene>
<dbReference type="RefSeq" id="WP_138398521.1">
    <property type="nucleotide sequence ID" value="NZ_JBAFVI010000001.1"/>
</dbReference>
<dbReference type="AlphaFoldDB" id="A0A6C1KHD1"/>
<protein>
    <submittedName>
        <fullName evidence="1">Uncharacterized protein</fullName>
    </submittedName>
</protein>
<comment type="caution">
    <text evidence="1">The sequence shown here is derived from an EMBL/GenBank/DDBJ whole genome shotgun (WGS) entry which is preliminary data.</text>
</comment>
<dbReference type="EMBL" id="VAUP01000015">
    <property type="protein sequence ID" value="TLX43605.1"/>
    <property type="molecule type" value="Genomic_DNA"/>
</dbReference>